<accession>J9DIE1</accession>
<dbReference type="EMBL" id="AFBI03000074">
    <property type="protein sequence ID" value="EJW02390.1"/>
    <property type="molecule type" value="Genomic_DNA"/>
</dbReference>
<comment type="caution">
    <text evidence="3">The sequence shown here is derived from an EMBL/GenBank/DDBJ whole genome shotgun (WGS) entry which is preliminary data.</text>
</comment>
<sequence>MFCSAILFFRQLLASLVLARKKFHTNEFLIFGLTNIFHKIFFWFFYKLYILLLKITKFVCLSDLTNFKMLNPYNLLILITLISIYSLIINRWLIKFVKVFVQTLIKIYDRFLKPYFSIISKILIADILIKILVFFLILIKLINPAIFDIHFQLLYFYKFIVCTCINTFICFRYEKIYICAFISEEKYHKYDLYIL</sequence>
<keyword evidence="1" id="KW-0812">Transmembrane</keyword>
<name>J9DIE1_EDHAE</name>
<dbReference type="InParanoid" id="J9DIE1"/>
<feature type="transmembrane region" description="Helical" evidence="1">
    <location>
        <begin position="151"/>
        <end position="169"/>
    </location>
</feature>
<proteinExistence type="predicted"/>
<dbReference type="Proteomes" id="UP000003163">
    <property type="component" value="Unassembled WGS sequence"/>
</dbReference>
<organism evidence="3 4">
    <name type="scientific">Edhazardia aedis (strain USNM 41457)</name>
    <name type="common">Microsporidian parasite</name>
    <dbReference type="NCBI Taxonomy" id="1003232"/>
    <lineage>
        <taxon>Eukaryota</taxon>
        <taxon>Fungi</taxon>
        <taxon>Fungi incertae sedis</taxon>
        <taxon>Microsporidia</taxon>
        <taxon>Edhazardia</taxon>
    </lineage>
</organism>
<evidence type="ECO:0000256" key="2">
    <source>
        <dbReference type="SAM" id="SignalP"/>
    </source>
</evidence>
<protein>
    <submittedName>
        <fullName evidence="3">Uncharacterized protein</fullName>
    </submittedName>
</protein>
<keyword evidence="4" id="KW-1185">Reference proteome</keyword>
<evidence type="ECO:0000313" key="3">
    <source>
        <dbReference type="EMBL" id="EJW02390.1"/>
    </source>
</evidence>
<dbReference type="AlphaFoldDB" id="J9DIE1"/>
<feature type="chain" id="PRO_5003822966" evidence="2">
    <location>
        <begin position="20"/>
        <end position="195"/>
    </location>
</feature>
<feature type="transmembrane region" description="Helical" evidence="1">
    <location>
        <begin position="73"/>
        <end position="94"/>
    </location>
</feature>
<evidence type="ECO:0000256" key="1">
    <source>
        <dbReference type="SAM" id="Phobius"/>
    </source>
</evidence>
<gene>
    <name evidence="3" type="ORF">EDEG_03176</name>
</gene>
<feature type="transmembrane region" description="Helical" evidence="1">
    <location>
        <begin position="114"/>
        <end position="139"/>
    </location>
</feature>
<evidence type="ECO:0000313" key="4">
    <source>
        <dbReference type="Proteomes" id="UP000003163"/>
    </source>
</evidence>
<reference evidence="3 4" key="1">
    <citation type="submission" date="2011-08" db="EMBL/GenBank/DDBJ databases">
        <authorList>
            <person name="Liu Z.J."/>
            <person name="Shi F.L."/>
            <person name="Lu J.Q."/>
            <person name="Li M."/>
            <person name="Wang Z.L."/>
        </authorList>
    </citation>
    <scope>NUCLEOTIDE SEQUENCE [LARGE SCALE GENOMIC DNA]</scope>
    <source>
        <strain evidence="3 4">USNM 41457</strain>
    </source>
</reference>
<keyword evidence="1" id="KW-1133">Transmembrane helix</keyword>
<keyword evidence="2" id="KW-0732">Signal</keyword>
<feature type="signal peptide" evidence="2">
    <location>
        <begin position="1"/>
        <end position="19"/>
    </location>
</feature>
<dbReference type="HOGENOM" id="CLU_1396296_0_0_1"/>
<reference evidence="4" key="2">
    <citation type="submission" date="2015-07" db="EMBL/GenBank/DDBJ databases">
        <title>Contrasting host-pathogen interactions and genome evolution in two generalist and specialist microsporidian pathogens of mosquitoes.</title>
        <authorList>
            <consortium name="The Broad Institute Genomics Platform"/>
            <consortium name="The Broad Institute Genome Sequencing Center for Infectious Disease"/>
            <person name="Cuomo C.A."/>
            <person name="Sanscrainte N.D."/>
            <person name="Goldberg J.M."/>
            <person name="Heiman D."/>
            <person name="Young S."/>
            <person name="Zeng Q."/>
            <person name="Becnel J.J."/>
            <person name="Birren B.W."/>
        </authorList>
    </citation>
    <scope>NUCLEOTIDE SEQUENCE [LARGE SCALE GENOMIC DNA]</scope>
    <source>
        <strain evidence="4">USNM 41457</strain>
    </source>
</reference>
<dbReference type="VEuPathDB" id="MicrosporidiaDB:EDEG_03176"/>
<keyword evidence="1" id="KW-0472">Membrane</keyword>
<feature type="transmembrane region" description="Helical" evidence="1">
    <location>
        <begin position="29"/>
        <end position="52"/>
    </location>
</feature>